<dbReference type="EMBL" id="CP101740">
    <property type="protein sequence ID" value="UUL84015.1"/>
    <property type="molecule type" value="Genomic_DNA"/>
</dbReference>
<proteinExistence type="predicted"/>
<dbReference type="PANTHER" id="PTHR43818:SF11">
    <property type="entry name" value="BCDNA.GH03377"/>
    <property type="match status" value="1"/>
</dbReference>
<dbReference type="InterPro" id="IPR036291">
    <property type="entry name" value="NAD(P)-bd_dom_sf"/>
</dbReference>
<dbReference type="RefSeq" id="WP_256507850.1">
    <property type="nucleotide sequence ID" value="NZ_CP101740.1"/>
</dbReference>
<dbReference type="Gene3D" id="3.40.50.720">
    <property type="entry name" value="NAD(P)-binding Rossmann-like Domain"/>
    <property type="match status" value="1"/>
</dbReference>
<feature type="chain" id="PRO_5046172104" evidence="2">
    <location>
        <begin position="28"/>
        <end position="392"/>
    </location>
</feature>
<dbReference type="InterPro" id="IPR055170">
    <property type="entry name" value="GFO_IDH_MocA-like_dom"/>
</dbReference>
<dbReference type="Proteomes" id="UP001058533">
    <property type="component" value="Chromosome"/>
</dbReference>
<sequence>MTDTNRRALLGIGLTAGLAGFAADALAQSTTRGDVPTEGAKAQPAPEARYRVPFAVIGLDHNHIYGITDAVIRGGGVLTAFHATDPRQIAMFQKRFPGVALARAEDEILANKAIKLVCSAAIPVLRAPLGIRVMRAGKDYLSDKAAVVTLQQLADVRRTIEETGRKYAIMYSERLEVPAAVMAGQLVHDGAIGKVIQTINLAPHRLAAASRPDWFWDPARNGGILTDVGSHQADQFVYLTGSKKAQVLASQTGNFANPQHPGFDDFGDMMITGDGGTGYVRVDWFTPDGLSTWGDGRLFILGTEGYIELRKYVDIAGRPGGNHLFIADRKGTRYIDCSNVPLPFGPQFVNDLVERTSVAQDQEGALLAAELVLTATAHATQARPPAPSQAIE</sequence>
<feature type="signal peptide" evidence="2">
    <location>
        <begin position="1"/>
        <end position="27"/>
    </location>
</feature>
<evidence type="ECO:0000313" key="5">
    <source>
        <dbReference type="Proteomes" id="UP001058533"/>
    </source>
</evidence>
<reference evidence="4" key="1">
    <citation type="submission" date="2022-07" db="EMBL/GenBank/DDBJ databases">
        <title>Sphingomonas sp. nov., a novel bacterium isolated from the north slope of the Mount Everest.</title>
        <authorList>
            <person name="Cui X."/>
            <person name="Liu Y."/>
        </authorList>
    </citation>
    <scope>NUCLEOTIDE SEQUENCE</scope>
    <source>
        <strain evidence="4">S5-59</strain>
    </source>
</reference>
<name>A0ABY5LDU4_9SPHN</name>
<gene>
    <name evidence="4" type="ORF">NMP03_07460</name>
</gene>
<keyword evidence="1" id="KW-0560">Oxidoreductase</keyword>
<dbReference type="SUPFAM" id="SSF55347">
    <property type="entry name" value="Glyceraldehyde-3-phosphate dehydrogenase-like, C-terminal domain"/>
    <property type="match status" value="1"/>
</dbReference>
<evidence type="ECO:0000313" key="4">
    <source>
        <dbReference type="EMBL" id="UUL84015.1"/>
    </source>
</evidence>
<feature type="domain" description="GFO/IDH/MocA-like oxidoreductase" evidence="3">
    <location>
        <begin position="183"/>
        <end position="308"/>
    </location>
</feature>
<dbReference type="SUPFAM" id="SSF51735">
    <property type="entry name" value="NAD(P)-binding Rossmann-fold domains"/>
    <property type="match status" value="1"/>
</dbReference>
<keyword evidence="2" id="KW-0732">Signal</keyword>
<evidence type="ECO:0000259" key="3">
    <source>
        <dbReference type="Pfam" id="PF22725"/>
    </source>
</evidence>
<organism evidence="4 5">
    <name type="scientific">Sphingomonas qomolangmaensis</name>
    <dbReference type="NCBI Taxonomy" id="2918765"/>
    <lineage>
        <taxon>Bacteria</taxon>
        <taxon>Pseudomonadati</taxon>
        <taxon>Pseudomonadota</taxon>
        <taxon>Alphaproteobacteria</taxon>
        <taxon>Sphingomonadales</taxon>
        <taxon>Sphingomonadaceae</taxon>
        <taxon>Sphingomonas</taxon>
    </lineage>
</organism>
<dbReference type="PANTHER" id="PTHR43818">
    <property type="entry name" value="BCDNA.GH03377"/>
    <property type="match status" value="1"/>
</dbReference>
<evidence type="ECO:0000256" key="2">
    <source>
        <dbReference type="SAM" id="SignalP"/>
    </source>
</evidence>
<dbReference type="InterPro" id="IPR050463">
    <property type="entry name" value="Gfo/Idh/MocA_oxidrdct_glycsds"/>
</dbReference>
<dbReference type="PROSITE" id="PS51318">
    <property type="entry name" value="TAT"/>
    <property type="match status" value="1"/>
</dbReference>
<keyword evidence="5" id="KW-1185">Reference proteome</keyword>
<dbReference type="InterPro" id="IPR006311">
    <property type="entry name" value="TAT_signal"/>
</dbReference>
<dbReference type="Pfam" id="PF22725">
    <property type="entry name" value="GFO_IDH_MocA_C3"/>
    <property type="match status" value="1"/>
</dbReference>
<evidence type="ECO:0000256" key="1">
    <source>
        <dbReference type="ARBA" id="ARBA00023002"/>
    </source>
</evidence>
<accession>A0ABY5LDU4</accession>
<dbReference type="Gene3D" id="3.30.360.10">
    <property type="entry name" value="Dihydrodipicolinate Reductase, domain 2"/>
    <property type="match status" value="1"/>
</dbReference>
<protein>
    <submittedName>
        <fullName evidence="4">Gfo/Idh/MocA family oxidoreductase</fullName>
    </submittedName>
</protein>